<dbReference type="InterPro" id="IPR050666">
    <property type="entry name" value="ESRP"/>
</dbReference>
<keyword evidence="3" id="KW-0175">Coiled coil</keyword>
<dbReference type="GO" id="GO:0003723">
    <property type="term" value="F:RNA binding"/>
    <property type="evidence" value="ECO:0007669"/>
    <property type="project" value="UniProtKB-KW"/>
</dbReference>
<dbReference type="PANTHER" id="PTHR13976">
    <property type="entry name" value="HETEROGENEOUS NUCLEAR RIBONUCLEOPROTEIN-RELATED"/>
    <property type="match status" value="1"/>
</dbReference>
<dbReference type="Proteomes" id="UP000242188">
    <property type="component" value="Unassembled WGS sequence"/>
</dbReference>
<keyword evidence="1" id="KW-0677">Repeat</keyword>
<dbReference type="Gene3D" id="3.30.70.330">
    <property type="match status" value="1"/>
</dbReference>
<gene>
    <name evidence="4" type="ORF">KP79_PYT12826</name>
</gene>
<keyword evidence="5" id="KW-1185">Reference proteome</keyword>
<dbReference type="SUPFAM" id="SSF54928">
    <property type="entry name" value="RNA-binding domain, RBD"/>
    <property type="match status" value="1"/>
</dbReference>
<evidence type="ECO:0000256" key="2">
    <source>
        <dbReference type="ARBA" id="ARBA00022884"/>
    </source>
</evidence>
<dbReference type="OrthoDB" id="2588702at2759"/>
<evidence type="ECO:0000256" key="3">
    <source>
        <dbReference type="SAM" id="Coils"/>
    </source>
</evidence>
<dbReference type="AlphaFoldDB" id="A0A210PNK2"/>
<protein>
    <recommendedName>
        <fullName evidence="6">RRM domain-containing protein</fullName>
    </recommendedName>
</protein>
<proteinExistence type="predicted"/>
<name>A0A210PNK2_MIZYE</name>
<reference evidence="4 5" key="1">
    <citation type="journal article" date="2017" name="Nat. Ecol. Evol.">
        <title>Scallop genome provides insights into evolution of bilaterian karyotype and development.</title>
        <authorList>
            <person name="Wang S."/>
            <person name="Zhang J."/>
            <person name="Jiao W."/>
            <person name="Li J."/>
            <person name="Xun X."/>
            <person name="Sun Y."/>
            <person name="Guo X."/>
            <person name="Huan P."/>
            <person name="Dong B."/>
            <person name="Zhang L."/>
            <person name="Hu X."/>
            <person name="Sun X."/>
            <person name="Wang J."/>
            <person name="Zhao C."/>
            <person name="Wang Y."/>
            <person name="Wang D."/>
            <person name="Huang X."/>
            <person name="Wang R."/>
            <person name="Lv J."/>
            <person name="Li Y."/>
            <person name="Zhang Z."/>
            <person name="Liu B."/>
            <person name="Lu W."/>
            <person name="Hui Y."/>
            <person name="Liang J."/>
            <person name="Zhou Z."/>
            <person name="Hou R."/>
            <person name="Li X."/>
            <person name="Liu Y."/>
            <person name="Li H."/>
            <person name="Ning X."/>
            <person name="Lin Y."/>
            <person name="Zhao L."/>
            <person name="Xing Q."/>
            <person name="Dou J."/>
            <person name="Li Y."/>
            <person name="Mao J."/>
            <person name="Guo H."/>
            <person name="Dou H."/>
            <person name="Li T."/>
            <person name="Mu C."/>
            <person name="Jiang W."/>
            <person name="Fu Q."/>
            <person name="Fu X."/>
            <person name="Miao Y."/>
            <person name="Liu J."/>
            <person name="Yu Q."/>
            <person name="Li R."/>
            <person name="Liao H."/>
            <person name="Li X."/>
            <person name="Kong Y."/>
            <person name="Jiang Z."/>
            <person name="Chourrout D."/>
            <person name="Li R."/>
            <person name="Bao Z."/>
        </authorList>
    </citation>
    <scope>NUCLEOTIDE SEQUENCE [LARGE SCALE GENOMIC DNA]</scope>
    <source>
        <strain evidence="4 5">PY_sf001</strain>
    </source>
</reference>
<evidence type="ECO:0000313" key="5">
    <source>
        <dbReference type="Proteomes" id="UP000242188"/>
    </source>
</evidence>
<dbReference type="InterPro" id="IPR012677">
    <property type="entry name" value="Nucleotide-bd_a/b_plait_sf"/>
</dbReference>
<keyword evidence="2" id="KW-0694">RNA-binding</keyword>
<dbReference type="InterPro" id="IPR035979">
    <property type="entry name" value="RBD_domain_sf"/>
</dbReference>
<organism evidence="4 5">
    <name type="scientific">Mizuhopecten yessoensis</name>
    <name type="common">Japanese scallop</name>
    <name type="synonym">Patinopecten yessoensis</name>
    <dbReference type="NCBI Taxonomy" id="6573"/>
    <lineage>
        <taxon>Eukaryota</taxon>
        <taxon>Metazoa</taxon>
        <taxon>Spiralia</taxon>
        <taxon>Lophotrochozoa</taxon>
        <taxon>Mollusca</taxon>
        <taxon>Bivalvia</taxon>
        <taxon>Autobranchia</taxon>
        <taxon>Pteriomorphia</taxon>
        <taxon>Pectinida</taxon>
        <taxon>Pectinoidea</taxon>
        <taxon>Pectinidae</taxon>
        <taxon>Mizuhopecten</taxon>
    </lineage>
</organism>
<sequence>MEWGALKATNQDRSITGGFNIGPRVRETTAPGSVGFLQTTLEPHILPAASFCASIYNRKSVFLKLESVPSNATEEDIRGFFTGIDIEEVLFQFYDHGGTKMVFVKVPENNVPEFEALAKDKAFWGEQTISVEKELNDDNRQMIDELQREKELQEAQICPSQFLYFKIEPVDLTTTEEDVRKFFAGVDIKEVLLELDNVYFGRVYIKASDASAATVLAYDGEFIGDRCVTVKINHKNQVYDIAALHARKRRKEILTGEGENDMTYIALGRIPKSTKLSEVEDFIGKFFIPIHTMQVKKNIFSITFVLAGVFVVCLY</sequence>
<feature type="coiled-coil region" evidence="3">
    <location>
        <begin position="129"/>
        <end position="156"/>
    </location>
</feature>
<evidence type="ECO:0000313" key="4">
    <source>
        <dbReference type="EMBL" id="OWF38071.1"/>
    </source>
</evidence>
<accession>A0A210PNK2</accession>
<comment type="caution">
    <text evidence="4">The sequence shown here is derived from an EMBL/GenBank/DDBJ whole genome shotgun (WGS) entry which is preliminary data.</text>
</comment>
<evidence type="ECO:0000256" key="1">
    <source>
        <dbReference type="ARBA" id="ARBA00022737"/>
    </source>
</evidence>
<evidence type="ECO:0008006" key="6">
    <source>
        <dbReference type="Google" id="ProtNLM"/>
    </source>
</evidence>
<dbReference type="EMBL" id="NEDP02005574">
    <property type="protein sequence ID" value="OWF38071.1"/>
    <property type="molecule type" value="Genomic_DNA"/>
</dbReference>